<feature type="domain" description="Rho-GAP" evidence="1">
    <location>
        <begin position="1"/>
        <end position="85"/>
    </location>
</feature>
<dbReference type="GO" id="GO:0051256">
    <property type="term" value="P:mitotic spindle midzone assembly"/>
    <property type="evidence" value="ECO:0007669"/>
    <property type="project" value="TreeGrafter"/>
</dbReference>
<dbReference type="InterPro" id="IPR000198">
    <property type="entry name" value="RhoGAP_dom"/>
</dbReference>
<dbReference type="WBParaSite" id="ASIM_0000700201-mRNA-1">
    <property type="protein sequence ID" value="ASIM_0000700201-mRNA-1"/>
    <property type="gene ID" value="ASIM_0000700201"/>
</dbReference>
<dbReference type="Gene3D" id="1.10.555.10">
    <property type="entry name" value="Rho GTPase activation protein"/>
    <property type="match status" value="1"/>
</dbReference>
<dbReference type="PANTHER" id="PTHR46199:SF3">
    <property type="entry name" value="RAC GTPASE-ACTIVATING PROTEIN 1"/>
    <property type="match status" value="1"/>
</dbReference>
<evidence type="ECO:0000313" key="2">
    <source>
        <dbReference type="WBParaSite" id="ASIM_0000700201-mRNA-1"/>
    </source>
</evidence>
<dbReference type="GO" id="GO:0005096">
    <property type="term" value="F:GTPase activator activity"/>
    <property type="evidence" value="ECO:0007669"/>
    <property type="project" value="TreeGrafter"/>
</dbReference>
<organism evidence="2">
    <name type="scientific">Anisakis simplex</name>
    <name type="common">Herring worm</name>
    <dbReference type="NCBI Taxonomy" id="6269"/>
    <lineage>
        <taxon>Eukaryota</taxon>
        <taxon>Metazoa</taxon>
        <taxon>Ecdysozoa</taxon>
        <taxon>Nematoda</taxon>
        <taxon>Chromadorea</taxon>
        <taxon>Rhabditida</taxon>
        <taxon>Spirurina</taxon>
        <taxon>Ascaridomorpha</taxon>
        <taxon>Ascaridoidea</taxon>
        <taxon>Anisakidae</taxon>
        <taxon>Anisakis</taxon>
        <taxon>Anisakis simplex complex</taxon>
    </lineage>
</organism>
<sequence>LLSDFKNPRLVPKLEHLDPETITGCIKRFLNELRDSVIPSSSWEEFVRAAETDDIESLNHSIMDLSYPNRDTLAYLCAHLQKVFS</sequence>
<dbReference type="Pfam" id="PF00620">
    <property type="entry name" value="RhoGAP"/>
    <property type="match status" value="1"/>
</dbReference>
<evidence type="ECO:0000259" key="1">
    <source>
        <dbReference type="PROSITE" id="PS50238"/>
    </source>
</evidence>
<reference evidence="2" key="1">
    <citation type="submission" date="2017-02" db="UniProtKB">
        <authorList>
            <consortium name="WormBaseParasite"/>
        </authorList>
    </citation>
    <scope>IDENTIFICATION</scope>
</reference>
<dbReference type="GO" id="GO:0007266">
    <property type="term" value="P:Rho protein signal transduction"/>
    <property type="evidence" value="ECO:0007669"/>
    <property type="project" value="TreeGrafter"/>
</dbReference>
<dbReference type="InterPro" id="IPR008936">
    <property type="entry name" value="Rho_GTPase_activation_prot"/>
</dbReference>
<proteinExistence type="predicted"/>
<dbReference type="GO" id="GO:0030496">
    <property type="term" value="C:midbody"/>
    <property type="evidence" value="ECO:0007669"/>
    <property type="project" value="TreeGrafter"/>
</dbReference>
<dbReference type="GO" id="GO:0032154">
    <property type="term" value="C:cleavage furrow"/>
    <property type="evidence" value="ECO:0007669"/>
    <property type="project" value="TreeGrafter"/>
</dbReference>
<dbReference type="AlphaFoldDB" id="A0A0M3JH91"/>
<dbReference type="GO" id="GO:0097149">
    <property type="term" value="C:centralspindlin complex"/>
    <property type="evidence" value="ECO:0007669"/>
    <property type="project" value="TreeGrafter"/>
</dbReference>
<dbReference type="GO" id="GO:0005634">
    <property type="term" value="C:nucleus"/>
    <property type="evidence" value="ECO:0007669"/>
    <property type="project" value="TreeGrafter"/>
</dbReference>
<dbReference type="SUPFAM" id="SSF48350">
    <property type="entry name" value="GTPase activation domain, GAP"/>
    <property type="match status" value="1"/>
</dbReference>
<dbReference type="GO" id="GO:0051233">
    <property type="term" value="C:spindle midzone"/>
    <property type="evidence" value="ECO:0007669"/>
    <property type="project" value="TreeGrafter"/>
</dbReference>
<protein>
    <submittedName>
        <fullName evidence="2">Rac GTPase-activating protein 1 (inferred by orthology to a human protein)</fullName>
    </submittedName>
</protein>
<dbReference type="GO" id="GO:0000281">
    <property type="term" value="P:mitotic cytokinesis"/>
    <property type="evidence" value="ECO:0007669"/>
    <property type="project" value="TreeGrafter"/>
</dbReference>
<dbReference type="PANTHER" id="PTHR46199">
    <property type="entry name" value="RAC GTPASE-ACTIVATING PROTEIN 1"/>
    <property type="match status" value="1"/>
</dbReference>
<accession>A0A0M3JH91</accession>
<name>A0A0M3JH91_ANISI</name>
<dbReference type="PROSITE" id="PS50238">
    <property type="entry name" value="RHOGAP"/>
    <property type="match status" value="1"/>
</dbReference>